<dbReference type="EMBL" id="JAEUBF010000033">
    <property type="protein sequence ID" value="KAH3680830.1"/>
    <property type="molecule type" value="Genomic_DNA"/>
</dbReference>
<dbReference type="SUPFAM" id="SSF47095">
    <property type="entry name" value="HMG-box"/>
    <property type="match status" value="2"/>
</dbReference>
<dbReference type="InterPro" id="IPR009071">
    <property type="entry name" value="HMG_box_dom"/>
</dbReference>
<sequence>MFEICLYKSKIVRRKYVVKDYSPISGISLANSFIGHSKASNAPRSPTGLSTFQPFISSPSSRYNPSRAFSHTSNILNDSDRFKVQLTGLQLELNKLAHQVTKAKGTIDIYLLNKDTLDHSRSDVPDGTNGYTFYYKETYARLAKENPSLSSQALTKLVATEWNKFTKQEKKKWPIEHGYIKYHDSSILSPNIIEALRVFQDLPIDIDRFYRDFNSLRQELGLTPPFCSKRSDLPDTPYLKGRNNRPTLYTIYYQDRYGHLSSKNPDKTPQEITKIVGNEWRDMSKEARISYRESKGLDPNEFKIK</sequence>
<reference evidence="5" key="2">
    <citation type="submission" date="2021-01" db="EMBL/GenBank/DDBJ databases">
        <authorList>
            <person name="Schikora-Tamarit M.A."/>
        </authorList>
    </citation>
    <scope>NUCLEOTIDE SEQUENCE</scope>
    <source>
        <strain evidence="5">CBS6341</strain>
    </source>
</reference>
<evidence type="ECO:0000256" key="1">
    <source>
        <dbReference type="ARBA" id="ARBA00023125"/>
    </source>
</evidence>
<dbReference type="Pfam" id="PF00505">
    <property type="entry name" value="HMG_box"/>
    <property type="match status" value="2"/>
</dbReference>
<organism evidence="5 6">
    <name type="scientific">Wickerhamomyces mucosus</name>
    <dbReference type="NCBI Taxonomy" id="1378264"/>
    <lineage>
        <taxon>Eukaryota</taxon>
        <taxon>Fungi</taxon>
        <taxon>Dikarya</taxon>
        <taxon>Ascomycota</taxon>
        <taxon>Saccharomycotina</taxon>
        <taxon>Saccharomycetes</taxon>
        <taxon>Phaffomycetales</taxon>
        <taxon>Wickerhamomycetaceae</taxon>
        <taxon>Wickerhamomyces</taxon>
    </lineage>
</organism>
<dbReference type="GO" id="GO:0010468">
    <property type="term" value="P:regulation of gene expression"/>
    <property type="evidence" value="ECO:0007669"/>
    <property type="project" value="TreeGrafter"/>
</dbReference>
<dbReference type="CDD" id="cd00084">
    <property type="entry name" value="HMG-box_SF"/>
    <property type="match status" value="2"/>
</dbReference>
<gene>
    <name evidence="5" type="ORF">WICMUC_000098</name>
</gene>
<dbReference type="GO" id="GO:0005634">
    <property type="term" value="C:nucleus"/>
    <property type="evidence" value="ECO:0007669"/>
    <property type="project" value="UniProtKB-UniRule"/>
</dbReference>
<dbReference type="InterPro" id="IPR051965">
    <property type="entry name" value="ChromReg_NeuronalGeneExpr"/>
</dbReference>
<dbReference type="PANTHER" id="PTHR46040">
    <property type="entry name" value="HIGH MOBILITY GROUP PROTEIN 2"/>
    <property type="match status" value="1"/>
</dbReference>
<dbReference type="PANTHER" id="PTHR46040:SF3">
    <property type="entry name" value="HIGH MOBILITY GROUP PROTEIN 2"/>
    <property type="match status" value="1"/>
</dbReference>
<keyword evidence="2 3" id="KW-0539">Nucleus</keyword>
<evidence type="ECO:0000313" key="5">
    <source>
        <dbReference type="EMBL" id="KAH3680830.1"/>
    </source>
</evidence>
<evidence type="ECO:0000256" key="3">
    <source>
        <dbReference type="PROSITE-ProRule" id="PRU00267"/>
    </source>
</evidence>
<keyword evidence="6" id="KW-1185">Reference proteome</keyword>
<keyword evidence="1 3" id="KW-0238">DNA-binding</keyword>
<dbReference type="OrthoDB" id="6247875at2759"/>
<feature type="domain" description="HMG box" evidence="4">
    <location>
        <begin position="124"/>
        <end position="173"/>
    </location>
</feature>
<dbReference type="Gene3D" id="1.10.30.10">
    <property type="entry name" value="High mobility group box domain"/>
    <property type="match status" value="2"/>
</dbReference>
<reference evidence="5" key="1">
    <citation type="journal article" date="2021" name="Open Biol.">
        <title>Shared evolutionary footprints suggest mitochondrial oxidative damage underlies multiple complex I losses in fungi.</title>
        <authorList>
            <person name="Schikora-Tamarit M.A."/>
            <person name="Marcet-Houben M."/>
            <person name="Nosek J."/>
            <person name="Gabaldon T."/>
        </authorList>
    </citation>
    <scope>NUCLEOTIDE SEQUENCE</scope>
    <source>
        <strain evidence="5">CBS6341</strain>
    </source>
</reference>
<evidence type="ECO:0000259" key="4">
    <source>
        <dbReference type="PROSITE" id="PS50118"/>
    </source>
</evidence>
<feature type="DNA-binding region" description="HMG box" evidence="3">
    <location>
        <begin position="124"/>
        <end position="173"/>
    </location>
</feature>
<proteinExistence type="predicted"/>
<evidence type="ECO:0000256" key="2">
    <source>
        <dbReference type="ARBA" id="ARBA00023242"/>
    </source>
</evidence>
<evidence type="ECO:0000313" key="6">
    <source>
        <dbReference type="Proteomes" id="UP000769528"/>
    </source>
</evidence>
<protein>
    <recommendedName>
        <fullName evidence="4">HMG box domain-containing protein</fullName>
    </recommendedName>
</protein>
<dbReference type="Proteomes" id="UP000769528">
    <property type="component" value="Unassembled WGS sequence"/>
</dbReference>
<comment type="caution">
    <text evidence="5">The sequence shown here is derived from an EMBL/GenBank/DDBJ whole genome shotgun (WGS) entry which is preliminary data.</text>
</comment>
<feature type="DNA-binding region" description="HMG box" evidence="3">
    <location>
        <begin position="242"/>
        <end position="305"/>
    </location>
</feature>
<dbReference type="InterPro" id="IPR036910">
    <property type="entry name" value="HMG_box_dom_sf"/>
</dbReference>
<dbReference type="PROSITE" id="PS50118">
    <property type="entry name" value="HMG_BOX_2"/>
    <property type="match status" value="2"/>
</dbReference>
<feature type="domain" description="HMG box" evidence="4">
    <location>
        <begin position="242"/>
        <end position="305"/>
    </location>
</feature>
<dbReference type="GO" id="GO:0003677">
    <property type="term" value="F:DNA binding"/>
    <property type="evidence" value="ECO:0007669"/>
    <property type="project" value="UniProtKB-UniRule"/>
</dbReference>
<name>A0A9P8Q078_9ASCO</name>
<accession>A0A9P8Q078</accession>
<dbReference type="AlphaFoldDB" id="A0A9P8Q078"/>